<dbReference type="Pfam" id="PF13896">
    <property type="entry name" value="Glyco_transf_49"/>
    <property type="match status" value="1"/>
</dbReference>
<evidence type="ECO:0000313" key="2">
    <source>
        <dbReference type="Proteomes" id="UP001331761"/>
    </source>
</evidence>
<feature type="non-terminal residue" evidence="1">
    <location>
        <position position="202"/>
    </location>
</feature>
<organism evidence="1 2">
    <name type="scientific">Trichostrongylus colubriformis</name>
    <name type="common">Black scour worm</name>
    <dbReference type="NCBI Taxonomy" id="6319"/>
    <lineage>
        <taxon>Eukaryota</taxon>
        <taxon>Metazoa</taxon>
        <taxon>Ecdysozoa</taxon>
        <taxon>Nematoda</taxon>
        <taxon>Chromadorea</taxon>
        <taxon>Rhabditida</taxon>
        <taxon>Rhabditina</taxon>
        <taxon>Rhabditomorpha</taxon>
        <taxon>Strongyloidea</taxon>
        <taxon>Trichostrongylidae</taxon>
        <taxon>Trichostrongylus</taxon>
    </lineage>
</organism>
<proteinExistence type="predicted"/>
<gene>
    <name evidence="1" type="ORF">GCK32_006921</name>
</gene>
<keyword evidence="2" id="KW-1185">Reference proteome</keyword>
<dbReference type="PANTHER" id="PTHR47411:SF3">
    <property type="entry name" value="I-BETA-1,3-N-ACETYLGLUCOSAMINYLTRANSFERASE"/>
    <property type="match status" value="1"/>
</dbReference>
<name>A0AAN8F0Z2_TRICO</name>
<dbReference type="AlphaFoldDB" id="A0AAN8F0Z2"/>
<dbReference type="Proteomes" id="UP001331761">
    <property type="component" value="Unassembled WGS sequence"/>
</dbReference>
<protein>
    <submittedName>
        <fullName evidence="1">Uncharacterized protein</fullName>
    </submittedName>
</protein>
<reference evidence="1 2" key="1">
    <citation type="submission" date="2019-10" db="EMBL/GenBank/DDBJ databases">
        <title>Assembly and Annotation for the nematode Trichostrongylus colubriformis.</title>
        <authorList>
            <person name="Martin J."/>
        </authorList>
    </citation>
    <scope>NUCLEOTIDE SEQUENCE [LARGE SCALE GENOMIC DNA]</scope>
    <source>
        <strain evidence="1">G859</strain>
        <tissue evidence="1">Whole worm</tissue>
    </source>
</reference>
<evidence type="ECO:0000313" key="1">
    <source>
        <dbReference type="EMBL" id="KAK5971145.1"/>
    </source>
</evidence>
<accession>A0AAN8F0Z2</accession>
<dbReference type="EMBL" id="WIXE01018177">
    <property type="protein sequence ID" value="KAK5971145.1"/>
    <property type="molecule type" value="Genomic_DNA"/>
</dbReference>
<comment type="caution">
    <text evidence="1">The sequence shown here is derived from an EMBL/GenBank/DDBJ whole genome shotgun (WGS) entry which is preliminary data.</text>
</comment>
<dbReference type="PANTHER" id="PTHR47411">
    <property type="entry name" value="B3GNT1, BETA-1,3-N-ACETYLGUCOSAMINYLTRANSFERASE 1, HOMOLOG"/>
    <property type="match status" value="1"/>
</dbReference>
<sequence>MKRAAICLLVFLIMFCVYNYYQISIRTSKDGKVITTSRAIPTTTYRKKFCIAFNVTKASKSFREEGLEPITLATHSTSQYLNILDQQLQSWDSPVSLALYIDRDSSGALQYVLDLHRCDRSTAEKLSVHVVYQLSAFQNKCQPLQAVEQPIPCANFTQQYRKKYLNSLVPPFGIYPINVMRNVARRGAPSTFHFISDVEMVF</sequence>